<name>E5RLL1_9ACTN</name>
<organism evidence="9">
    <name type="scientific">Streptomyces sp. TA-0256</name>
    <dbReference type="NCBI Taxonomy" id="573242"/>
    <lineage>
        <taxon>Bacteria</taxon>
        <taxon>Bacillati</taxon>
        <taxon>Actinomycetota</taxon>
        <taxon>Actinomycetes</taxon>
        <taxon>Kitasatosporales</taxon>
        <taxon>Streptomycetaceae</taxon>
        <taxon>Streptomyces</taxon>
    </lineage>
</organism>
<dbReference type="EMBL" id="AB469194">
    <property type="protein sequence ID" value="BAJ52675.1"/>
    <property type="molecule type" value="Genomic_DNA"/>
</dbReference>
<keyword evidence="3 7" id="KW-0479">Metal-binding</keyword>
<dbReference type="GO" id="GO:0005506">
    <property type="term" value="F:iron ion binding"/>
    <property type="evidence" value="ECO:0007669"/>
    <property type="project" value="InterPro"/>
</dbReference>
<dbReference type="InterPro" id="IPR036396">
    <property type="entry name" value="Cyt_P450_sf"/>
</dbReference>
<evidence type="ECO:0000256" key="2">
    <source>
        <dbReference type="ARBA" id="ARBA00022617"/>
    </source>
</evidence>
<dbReference type="PANTHER" id="PTHR46696">
    <property type="entry name" value="P450, PUTATIVE (EUROFUNG)-RELATED"/>
    <property type="match status" value="1"/>
</dbReference>
<dbReference type="PANTHER" id="PTHR46696:SF1">
    <property type="entry name" value="CYTOCHROME P450 YJIB-RELATED"/>
    <property type="match status" value="1"/>
</dbReference>
<dbReference type="Gene3D" id="1.10.630.10">
    <property type="entry name" value="Cytochrome P450"/>
    <property type="match status" value="1"/>
</dbReference>
<evidence type="ECO:0000256" key="7">
    <source>
        <dbReference type="RuleBase" id="RU000461"/>
    </source>
</evidence>
<evidence type="ECO:0000256" key="3">
    <source>
        <dbReference type="ARBA" id="ARBA00022723"/>
    </source>
</evidence>
<dbReference type="PRINTS" id="PR00359">
    <property type="entry name" value="BP450"/>
</dbReference>
<evidence type="ECO:0000256" key="5">
    <source>
        <dbReference type="ARBA" id="ARBA00023004"/>
    </source>
</evidence>
<sequence length="419" mass="45204">MMDQPTEPPTDPTDQPTTLPFPFPDTGDTGDIRGTGPLEIAEEFARLRSGCPVARVRFATGDSGWLVTRYDDVRAVLTDARFSRAAAALPGAPRMRPLAADAATILSMDPPEHTRLHKLVARAFGKKRIERLRPFVERTAEDLVAAIEETGPPADLVAGLGLPLPIAVICHLLGVPFADRDRFCRWADIMLSLGTHSPGQVQAARDDLAGYLADLIEAKRRTPGDEDLLAMLISAREDGDRLSERELVVFGVTLLIAGYHTTSSTLAGGALQLLRRPELTDRIRGDQQRIRTTVEEILRYSTAGVNGGTIRVATEDVELGGVLVRAGEAVLPAITSANRDESVFAGAAGFDPGREDNPHLAFGLGVHYCLGSQLARLELTVALDKLLDRLPGLRLAVPEAELTCTPGVIRNLTALPVEW</sequence>
<dbReference type="AlphaFoldDB" id="E5RLL1"/>
<dbReference type="CDD" id="cd11031">
    <property type="entry name" value="Cyp158A-like"/>
    <property type="match status" value="1"/>
</dbReference>
<dbReference type="InterPro" id="IPR002397">
    <property type="entry name" value="Cyt_P450_B"/>
</dbReference>
<evidence type="ECO:0000313" key="9">
    <source>
        <dbReference type="EMBL" id="BAJ52675.1"/>
    </source>
</evidence>
<comment type="similarity">
    <text evidence="1 7">Belongs to the cytochrome P450 family.</text>
</comment>
<accession>E5RLL1</accession>
<feature type="region of interest" description="Disordered" evidence="8">
    <location>
        <begin position="1"/>
        <end position="35"/>
    </location>
</feature>
<gene>
    <name evidence="9" type="primary">pnxO2</name>
</gene>
<dbReference type="SUPFAM" id="SSF48264">
    <property type="entry name" value="Cytochrome P450"/>
    <property type="match status" value="1"/>
</dbReference>
<evidence type="ECO:0000256" key="4">
    <source>
        <dbReference type="ARBA" id="ARBA00023002"/>
    </source>
</evidence>
<protein>
    <submittedName>
        <fullName evidence="9">Putative cytochrome P450</fullName>
    </submittedName>
</protein>
<keyword evidence="4 7" id="KW-0560">Oxidoreductase</keyword>
<keyword evidence="6 7" id="KW-0503">Monooxygenase</keyword>
<dbReference type="GO" id="GO:0020037">
    <property type="term" value="F:heme binding"/>
    <property type="evidence" value="ECO:0007669"/>
    <property type="project" value="InterPro"/>
</dbReference>
<feature type="compositionally biased region" description="Low complexity" evidence="8">
    <location>
        <begin position="12"/>
        <end position="35"/>
    </location>
</feature>
<reference evidence="9" key="1">
    <citation type="submission" date="2008-11" db="EMBL/GenBank/DDBJ databases">
        <title>Biosynthetic gene cluster for FD-594 in Streptomyces sp. TA-0256.</title>
        <authorList>
            <person name="Kudo F."/>
            <person name="Yonezawa T."/>
            <person name="Eguchi T."/>
        </authorList>
    </citation>
    <scope>NUCLEOTIDE SEQUENCE</scope>
    <source>
        <strain evidence="9">TA-0256</strain>
    </source>
</reference>
<feature type="compositionally biased region" description="Pro residues" evidence="8">
    <location>
        <begin position="1"/>
        <end position="11"/>
    </location>
</feature>
<dbReference type="InterPro" id="IPR017972">
    <property type="entry name" value="Cyt_P450_CS"/>
</dbReference>
<dbReference type="InterPro" id="IPR001128">
    <property type="entry name" value="Cyt_P450"/>
</dbReference>
<keyword evidence="2 7" id="KW-0349">Heme</keyword>
<dbReference type="PRINTS" id="PR00385">
    <property type="entry name" value="P450"/>
</dbReference>
<dbReference type="GO" id="GO:0004497">
    <property type="term" value="F:monooxygenase activity"/>
    <property type="evidence" value="ECO:0007669"/>
    <property type="project" value="UniProtKB-KW"/>
</dbReference>
<dbReference type="Pfam" id="PF00067">
    <property type="entry name" value="p450"/>
    <property type="match status" value="1"/>
</dbReference>
<dbReference type="GO" id="GO:0016705">
    <property type="term" value="F:oxidoreductase activity, acting on paired donors, with incorporation or reduction of molecular oxygen"/>
    <property type="evidence" value="ECO:0007669"/>
    <property type="project" value="InterPro"/>
</dbReference>
<evidence type="ECO:0000256" key="6">
    <source>
        <dbReference type="ARBA" id="ARBA00023033"/>
    </source>
</evidence>
<keyword evidence="5 7" id="KW-0408">Iron</keyword>
<dbReference type="FunFam" id="1.10.630.10:FF:000018">
    <property type="entry name" value="Cytochrome P450 monooxygenase"/>
    <property type="match status" value="1"/>
</dbReference>
<evidence type="ECO:0000256" key="8">
    <source>
        <dbReference type="SAM" id="MobiDB-lite"/>
    </source>
</evidence>
<proteinExistence type="inferred from homology"/>
<evidence type="ECO:0000256" key="1">
    <source>
        <dbReference type="ARBA" id="ARBA00010617"/>
    </source>
</evidence>
<dbReference type="PROSITE" id="PS00086">
    <property type="entry name" value="CYTOCHROME_P450"/>
    <property type="match status" value="1"/>
</dbReference>